<feature type="domain" description="Ubiquitin-like protease family profile" evidence="4">
    <location>
        <begin position="132"/>
        <end position="204"/>
    </location>
</feature>
<protein>
    <recommendedName>
        <fullName evidence="4">Ubiquitin-like protease family profile domain-containing protein</fullName>
    </recommendedName>
</protein>
<accession>A0ABU6RF63</accession>
<reference evidence="5 6" key="1">
    <citation type="journal article" date="2023" name="Plants (Basel)">
        <title>Bridging the Gap: Combining Genomics and Transcriptomics Approaches to Understand Stylosanthes scabra, an Orphan Legume from the Brazilian Caatinga.</title>
        <authorList>
            <person name="Ferreira-Neto J.R.C."/>
            <person name="da Silva M.D."/>
            <person name="Binneck E."/>
            <person name="de Melo N.F."/>
            <person name="da Silva R.H."/>
            <person name="de Melo A.L.T.M."/>
            <person name="Pandolfi V."/>
            <person name="Bustamante F.O."/>
            <person name="Brasileiro-Vidal A.C."/>
            <person name="Benko-Iseppon A.M."/>
        </authorList>
    </citation>
    <scope>NUCLEOTIDE SEQUENCE [LARGE SCALE GENOMIC DNA]</scope>
    <source>
        <tissue evidence="5">Leaves</tissue>
    </source>
</reference>
<keyword evidence="3" id="KW-0378">Hydrolase</keyword>
<comment type="similarity">
    <text evidence="1">Belongs to the peptidase C48 family.</text>
</comment>
<evidence type="ECO:0000313" key="5">
    <source>
        <dbReference type="EMBL" id="MED6122675.1"/>
    </source>
</evidence>
<dbReference type="Proteomes" id="UP001341840">
    <property type="component" value="Unassembled WGS sequence"/>
</dbReference>
<proteinExistence type="inferred from homology"/>
<gene>
    <name evidence="5" type="ORF">PIB30_042006</name>
</gene>
<keyword evidence="2" id="KW-0645">Protease</keyword>
<keyword evidence="6" id="KW-1185">Reference proteome</keyword>
<evidence type="ECO:0000313" key="6">
    <source>
        <dbReference type="Proteomes" id="UP001341840"/>
    </source>
</evidence>
<dbReference type="InterPro" id="IPR038765">
    <property type="entry name" value="Papain-like_cys_pep_sf"/>
</dbReference>
<name>A0ABU6RF63_9FABA</name>
<evidence type="ECO:0000259" key="4">
    <source>
        <dbReference type="Pfam" id="PF02902"/>
    </source>
</evidence>
<dbReference type="SUPFAM" id="SSF54001">
    <property type="entry name" value="Cysteine proteinases"/>
    <property type="match status" value="1"/>
</dbReference>
<evidence type="ECO:0000256" key="3">
    <source>
        <dbReference type="ARBA" id="ARBA00022801"/>
    </source>
</evidence>
<dbReference type="Pfam" id="PF02902">
    <property type="entry name" value="Peptidase_C48"/>
    <property type="match status" value="1"/>
</dbReference>
<dbReference type="EMBL" id="JASCZI010030444">
    <property type="protein sequence ID" value="MED6122675.1"/>
    <property type="molecule type" value="Genomic_DNA"/>
</dbReference>
<evidence type="ECO:0000256" key="2">
    <source>
        <dbReference type="ARBA" id="ARBA00022670"/>
    </source>
</evidence>
<evidence type="ECO:0000256" key="1">
    <source>
        <dbReference type="ARBA" id="ARBA00005234"/>
    </source>
</evidence>
<dbReference type="InterPro" id="IPR003653">
    <property type="entry name" value="Peptidase_C48_C"/>
</dbReference>
<organism evidence="5 6">
    <name type="scientific">Stylosanthes scabra</name>
    <dbReference type="NCBI Taxonomy" id="79078"/>
    <lineage>
        <taxon>Eukaryota</taxon>
        <taxon>Viridiplantae</taxon>
        <taxon>Streptophyta</taxon>
        <taxon>Embryophyta</taxon>
        <taxon>Tracheophyta</taxon>
        <taxon>Spermatophyta</taxon>
        <taxon>Magnoliopsida</taxon>
        <taxon>eudicotyledons</taxon>
        <taxon>Gunneridae</taxon>
        <taxon>Pentapetalae</taxon>
        <taxon>rosids</taxon>
        <taxon>fabids</taxon>
        <taxon>Fabales</taxon>
        <taxon>Fabaceae</taxon>
        <taxon>Papilionoideae</taxon>
        <taxon>50 kb inversion clade</taxon>
        <taxon>dalbergioids sensu lato</taxon>
        <taxon>Dalbergieae</taxon>
        <taxon>Pterocarpus clade</taxon>
        <taxon>Stylosanthes</taxon>
    </lineage>
</organism>
<comment type="caution">
    <text evidence="5">The sequence shown here is derived from an EMBL/GenBank/DDBJ whole genome shotgun (WGS) entry which is preliminary data.</text>
</comment>
<sequence>MDELVSGHGPPLETPQPTQVIKDDLEERVAIWATMSKGHNDFENDFEISIYVNGTKVVSLMCHVLNAEEDERFEKLVYCAPPEILQRMFGTHHHNWMGKKKKKPHDISSLKNHEEYSVYLDIEKLFSHRFEMFVLDSKNISSPKDERTALNKFASNILNQMLKWVGAPSILKKGSQSLLPKYINIPQQPNDFDCAVFVMKWMELINPIILAGCCTYNIEQWTEPMLEEFRKKLVVKIIMSKENSLRADAIKGAQNTQVMRPSAALRSPYVQMSTPDLPTK</sequence>
<dbReference type="Gene3D" id="3.40.395.10">
    <property type="entry name" value="Adenoviral Proteinase, Chain A"/>
    <property type="match status" value="1"/>
</dbReference>